<dbReference type="OrthoDB" id="791686at2"/>
<evidence type="ECO:0000313" key="3">
    <source>
        <dbReference type="Proteomes" id="UP000029713"/>
    </source>
</evidence>
<dbReference type="EMBL" id="JPMX01000091">
    <property type="protein sequence ID" value="KGH45056.1"/>
    <property type="molecule type" value="Genomic_DNA"/>
</dbReference>
<evidence type="ECO:0000313" key="2">
    <source>
        <dbReference type="EMBL" id="KGH45056.1"/>
    </source>
</evidence>
<dbReference type="AlphaFoldDB" id="A0A098Y5Q9"/>
<feature type="compositionally biased region" description="Basic and acidic residues" evidence="1">
    <location>
        <begin position="78"/>
        <end position="92"/>
    </location>
</feature>
<gene>
    <name evidence="2" type="ORF">IN07_19000</name>
</gene>
<comment type="caution">
    <text evidence="2">The sequence shown here is derived from an EMBL/GenBank/DDBJ whole genome shotgun (WGS) entry which is preliminary data.</text>
</comment>
<feature type="compositionally biased region" description="Basic and acidic residues" evidence="1">
    <location>
        <begin position="102"/>
        <end position="115"/>
    </location>
</feature>
<proteinExistence type="predicted"/>
<organism evidence="2 3">
    <name type="scientific">Modestobacter caceresii</name>
    <dbReference type="NCBI Taxonomy" id="1522368"/>
    <lineage>
        <taxon>Bacteria</taxon>
        <taxon>Bacillati</taxon>
        <taxon>Actinomycetota</taxon>
        <taxon>Actinomycetes</taxon>
        <taxon>Geodermatophilales</taxon>
        <taxon>Geodermatophilaceae</taxon>
        <taxon>Modestobacter</taxon>
    </lineage>
</organism>
<feature type="region of interest" description="Disordered" evidence="1">
    <location>
        <begin position="1"/>
        <end position="115"/>
    </location>
</feature>
<feature type="compositionally biased region" description="Basic and acidic residues" evidence="1">
    <location>
        <begin position="16"/>
        <end position="33"/>
    </location>
</feature>
<feature type="compositionally biased region" description="Basic and acidic residues" evidence="1">
    <location>
        <begin position="43"/>
        <end position="58"/>
    </location>
</feature>
<dbReference type="Proteomes" id="UP000029713">
    <property type="component" value="Unassembled WGS sequence"/>
</dbReference>
<name>A0A098Y5Q9_9ACTN</name>
<reference evidence="2 3" key="1">
    <citation type="submission" date="2014-07" db="EMBL/GenBank/DDBJ databases">
        <title>Biosystematic studies on Modestobacter strains isolated from extreme hyper-arid desert soil and from historic building.</title>
        <authorList>
            <person name="Bukarasam K."/>
            <person name="Bull A."/>
            <person name="Girard G."/>
            <person name="van Wezel G."/>
            <person name="Goodfellow M."/>
        </authorList>
    </citation>
    <scope>NUCLEOTIDE SEQUENCE [LARGE SCALE GENOMIC DNA]</scope>
    <source>
        <strain evidence="2 3">KNN45-2b</strain>
    </source>
</reference>
<evidence type="ECO:0000256" key="1">
    <source>
        <dbReference type="SAM" id="MobiDB-lite"/>
    </source>
</evidence>
<dbReference type="RefSeq" id="WP_036338477.1">
    <property type="nucleotide sequence ID" value="NZ_JPMX01000091.1"/>
</dbReference>
<accession>A0A098Y5Q9</accession>
<protein>
    <submittedName>
        <fullName evidence="2">Uncharacterized protein</fullName>
    </submittedName>
</protein>
<keyword evidence="3" id="KW-1185">Reference proteome</keyword>
<sequence>MSGRTAEDYEDDYTDPELRARLKEEIKAGDRGGRLGQSGTRQHVPDTEAAREARRAAELLDVPAPEARRRVAGLHGETQLDRAQRAERDLGTNRKTVLGRIEQQRAADDRDPSGD</sequence>